<evidence type="ECO:0000313" key="3">
    <source>
        <dbReference type="Proteomes" id="UP000270094"/>
    </source>
</evidence>
<dbReference type="Proteomes" id="UP000270094">
    <property type="component" value="Unassembled WGS sequence"/>
</dbReference>
<organism evidence="2 3">
    <name type="scientific">Strongylus vulgaris</name>
    <name type="common">Blood worm</name>
    <dbReference type="NCBI Taxonomy" id="40348"/>
    <lineage>
        <taxon>Eukaryota</taxon>
        <taxon>Metazoa</taxon>
        <taxon>Ecdysozoa</taxon>
        <taxon>Nematoda</taxon>
        <taxon>Chromadorea</taxon>
        <taxon>Rhabditida</taxon>
        <taxon>Rhabditina</taxon>
        <taxon>Rhabditomorpha</taxon>
        <taxon>Strongyloidea</taxon>
        <taxon>Strongylidae</taxon>
        <taxon>Strongylus</taxon>
    </lineage>
</organism>
<feature type="chain" id="PRO_5018225019" evidence="1">
    <location>
        <begin position="19"/>
        <end position="49"/>
    </location>
</feature>
<evidence type="ECO:0000313" key="2">
    <source>
        <dbReference type="EMBL" id="VDM65083.1"/>
    </source>
</evidence>
<accession>A0A3P7IB30</accession>
<keyword evidence="3" id="KW-1185">Reference proteome</keyword>
<evidence type="ECO:0000256" key="1">
    <source>
        <dbReference type="SAM" id="SignalP"/>
    </source>
</evidence>
<gene>
    <name evidence="2" type="ORF">SVUK_LOCUS81</name>
</gene>
<feature type="signal peptide" evidence="1">
    <location>
        <begin position="1"/>
        <end position="18"/>
    </location>
</feature>
<proteinExistence type="predicted"/>
<keyword evidence="1" id="KW-0732">Signal</keyword>
<sequence length="49" mass="6072">MFLTIIFILFSHQDLQMAYTNRYLRCFQRFSTWYQVYRCPCKRPEAADV</sequence>
<reference evidence="2 3" key="1">
    <citation type="submission" date="2018-11" db="EMBL/GenBank/DDBJ databases">
        <authorList>
            <consortium name="Pathogen Informatics"/>
        </authorList>
    </citation>
    <scope>NUCLEOTIDE SEQUENCE [LARGE SCALE GENOMIC DNA]</scope>
</reference>
<protein>
    <submittedName>
        <fullName evidence="2">Uncharacterized protein</fullName>
    </submittedName>
</protein>
<dbReference type="AlphaFoldDB" id="A0A3P7IB30"/>
<name>A0A3P7IB30_STRVU</name>
<dbReference type="EMBL" id="UYYB01000105">
    <property type="protein sequence ID" value="VDM65083.1"/>
    <property type="molecule type" value="Genomic_DNA"/>
</dbReference>